<proteinExistence type="predicted"/>
<dbReference type="RefSeq" id="WP_205499558.1">
    <property type="nucleotide sequence ID" value="NZ_CP148066.1"/>
</dbReference>
<evidence type="ECO:0000313" key="1">
    <source>
        <dbReference type="EMBL" id="WXL28467.1"/>
    </source>
</evidence>
<gene>
    <name evidence="1" type="ORF">WG616_00320</name>
</gene>
<dbReference type="Proteomes" id="UP001460679">
    <property type="component" value="Chromosome"/>
</dbReference>
<name>A0ABZ2RQG8_9BACT</name>
<sequence length="241" mass="28938">MFFGRILREERLKKLLPAVLVSTPLVAFSCVTTKIIDLTDDKIPTHSQMFKIDKYADFINPYQANFRNIQTRLITDTEELEYYFTDIFWYYLKDPEKWMKEFNNLNKFDADFLKKYDILIDFANKRYPNYMKDITGIYIKDDIVYGYFDTISIFSYKFDTTDIKEYDDKRQFVYLIVPKLKSTCSNHKIILLDGTGTKDTEMYRSDLFATAKWLKSHTPKETIKFRDNDYKDNPIKTINYF</sequence>
<dbReference type="EMBL" id="CP148066">
    <property type="protein sequence ID" value="WXL28467.1"/>
    <property type="molecule type" value="Genomic_DNA"/>
</dbReference>
<evidence type="ECO:0008006" key="3">
    <source>
        <dbReference type="Google" id="ProtNLM"/>
    </source>
</evidence>
<reference evidence="1" key="1">
    <citation type="submission" date="2024-03" db="EMBL/GenBank/DDBJ databases">
        <title>Complete genome sequence of Mycoplasma gypis type strain B1/T1.</title>
        <authorList>
            <person name="Spergser J."/>
        </authorList>
    </citation>
    <scope>NUCLEOTIDE SEQUENCE [LARGE SCALE GENOMIC DNA]</scope>
    <source>
        <strain evidence="1">B1/T1</strain>
    </source>
</reference>
<dbReference type="PROSITE" id="PS51257">
    <property type="entry name" value="PROKAR_LIPOPROTEIN"/>
    <property type="match status" value="1"/>
</dbReference>
<protein>
    <recommendedName>
        <fullName evidence="3">Lipoprotein</fullName>
    </recommendedName>
</protein>
<evidence type="ECO:0000313" key="2">
    <source>
        <dbReference type="Proteomes" id="UP001460679"/>
    </source>
</evidence>
<organism evidence="1 2">
    <name type="scientific">[Mycoplasma] gypis</name>
    <dbReference type="NCBI Taxonomy" id="92404"/>
    <lineage>
        <taxon>Bacteria</taxon>
        <taxon>Bacillati</taxon>
        <taxon>Mycoplasmatota</taxon>
        <taxon>Mycoplasmoidales</taxon>
        <taxon>Metamycoplasmataceae</taxon>
        <taxon>Metamycoplasma</taxon>
    </lineage>
</organism>
<accession>A0ABZ2RQG8</accession>
<keyword evidence="2" id="KW-1185">Reference proteome</keyword>